<dbReference type="PANTHER" id="PTHR10993">
    <property type="entry name" value="OCTANOYLTRANSFERASE"/>
    <property type="match status" value="1"/>
</dbReference>
<keyword evidence="7" id="KW-0436">Ligase</keyword>
<dbReference type="GO" id="GO:0033819">
    <property type="term" value="F:lipoyl(octanoyl) transferase activity"/>
    <property type="evidence" value="ECO:0007669"/>
    <property type="project" value="UniProtKB-EC"/>
</dbReference>
<dbReference type="InterPro" id="IPR000544">
    <property type="entry name" value="Octanoyltransferase"/>
</dbReference>
<comment type="caution">
    <text evidence="7">The sequence shown here is derived from an EMBL/GenBank/DDBJ whole genome shotgun (WGS) entry which is preliminary data.</text>
</comment>
<feature type="active site" description="Acyl-thioester intermediate" evidence="5">
    <location>
        <position position="230"/>
    </location>
</feature>
<evidence type="ECO:0000313" key="8">
    <source>
        <dbReference type="Proteomes" id="UP000182985"/>
    </source>
</evidence>
<evidence type="ECO:0000256" key="1">
    <source>
        <dbReference type="ARBA" id="ARBA00004821"/>
    </source>
</evidence>
<dbReference type="Proteomes" id="UP000182985">
    <property type="component" value="Unassembled WGS sequence"/>
</dbReference>
<keyword evidence="5" id="KW-0963">Cytoplasm</keyword>
<feature type="domain" description="BPL/LPL catalytic" evidence="6">
    <location>
        <begin position="80"/>
        <end position="268"/>
    </location>
</feature>
<dbReference type="InterPro" id="IPR020605">
    <property type="entry name" value="Octanoyltransferase_CS"/>
</dbReference>
<comment type="catalytic activity">
    <reaction evidence="5">
        <text>octanoyl-[ACP] + L-lysyl-[protein] = N(6)-octanoyl-L-lysyl-[protein] + holo-[ACP] + H(+)</text>
        <dbReference type="Rhea" id="RHEA:17665"/>
        <dbReference type="Rhea" id="RHEA-COMP:9636"/>
        <dbReference type="Rhea" id="RHEA-COMP:9685"/>
        <dbReference type="Rhea" id="RHEA-COMP:9752"/>
        <dbReference type="Rhea" id="RHEA-COMP:9928"/>
        <dbReference type="ChEBI" id="CHEBI:15378"/>
        <dbReference type="ChEBI" id="CHEBI:29969"/>
        <dbReference type="ChEBI" id="CHEBI:64479"/>
        <dbReference type="ChEBI" id="CHEBI:78463"/>
        <dbReference type="ChEBI" id="CHEBI:78809"/>
        <dbReference type="EC" id="2.3.1.181"/>
    </reaction>
</comment>
<dbReference type="CDD" id="cd16444">
    <property type="entry name" value="LipB"/>
    <property type="match status" value="1"/>
</dbReference>
<comment type="function">
    <text evidence="4 5">Catalyzes the transfer of endogenously produced octanoic acid from octanoyl-acyl-carrier-protein onto the lipoyl domains of lipoate-dependent enzymes. Lipoyl-ACP can also act as a substrate although octanoyl-ACP is likely to be the physiological substrate.</text>
</comment>
<name>A0A1J6I6Y8_9HYPH</name>
<comment type="pathway">
    <text evidence="1 5">Protein modification; protein lipoylation via endogenous pathway; protein N(6)-(lipoyl)lysine from octanoyl-[acyl-carrier-protein]: step 1/2.</text>
</comment>
<dbReference type="NCBIfam" id="NF010925">
    <property type="entry name" value="PRK14345.1"/>
    <property type="match status" value="1"/>
</dbReference>
<keyword evidence="8" id="KW-1185">Reference proteome</keyword>
<dbReference type="NCBIfam" id="TIGR00214">
    <property type="entry name" value="lipB"/>
    <property type="match status" value="1"/>
</dbReference>
<comment type="miscellaneous">
    <text evidence="5">In the reaction, the free carboxyl group of octanoic acid is attached via an amide linkage to the epsilon-amino group of a specific lysine residue of lipoyl domains of lipoate-dependent enzymes.</text>
</comment>
<evidence type="ECO:0000259" key="6">
    <source>
        <dbReference type="PROSITE" id="PS51733"/>
    </source>
</evidence>
<comment type="similarity">
    <text evidence="5">Belongs to the LipB family.</text>
</comment>
<dbReference type="PROSITE" id="PS51733">
    <property type="entry name" value="BPL_LPL_CATALYTIC"/>
    <property type="match status" value="1"/>
</dbReference>
<dbReference type="EC" id="2.3.1.181" evidence="5"/>
<dbReference type="SUPFAM" id="SSF55681">
    <property type="entry name" value="Class II aaRS and biotin synthetases"/>
    <property type="match status" value="1"/>
</dbReference>
<accession>A0A1J6I6Y8</accession>
<gene>
    <name evidence="5" type="primary">lipB</name>
    <name evidence="7" type="ORF">BLA27_25245</name>
</gene>
<dbReference type="Pfam" id="PF21948">
    <property type="entry name" value="LplA-B_cat"/>
    <property type="match status" value="1"/>
</dbReference>
<keyword evidence="2 5" id="KW-0808">Transferase</keyword>
<dbReference type="AlphaFoldDB" id="A0A1J6I6Y8"/>
<protein>
    <recommendedName>
        <fullName evidence="5">Octanoyltransferase</fullName>
        <ecNumber evidence="5">2.3.1.181</ecNumber>
    </recommendedName>
    <alternativeName>
        <fullName evidence="5">Lipoate-protein ligase B</fullName>
    </alternativeName>
    <alternativeName>
        <fullName evidence="5">Lipoyl/octanoyl transferase</fullName>
    </alternativeName>
    <alternativeName>
        <fullName evidence="5">Octanoyl-[acyl-carrier-protein]-protein N-octanoyltransferase</fullName>
    </alternativeName>
</protein>
<evidence type="ECO:0000256" key="4">
    <source>
        <dbReference type="ARBA" id="ARBA00024732"/>
    </source>
</evidence>
<organism evidence="7 8">
    <name type="scientific">Brucella cytisi</name>
    <dbReference type="NCBI Taxonomy" id="407152"/>
    <lineage>
        <taxon>Bacteria</taxon>
        <taxon>Pseudomonadati</taxon>
        <taxon>Pseudomonadota</taxon>
        <taxon>Alphaproteobacteria</taxon>
        <taxon>Hyphomicrobiales</taxon>
        <taxon>Brucellaceae</taxon>
        <taxon>Brucella/Ochrobactrum group</taxon>
        <taxon>Brucella</taxon>
    </lineage>
</organism>
<evidence type="ECO:0000256" key="2">
    <source>
        <dbReference type="ARBA" id="ARBA00022679"/>
    </source>
</evidence>
<evidence type="ECO:0000256" key="3">
    <source>
        <dbReference type="ARBA" id="ARBA00023315"/>
    </source>
</evidence>
<comment type="subcellular location">
    <subcellularLocation>
        <location evidence="5">Cytoplasm</location>
    </subcellularLocation>
</comment>
<keyword evidence="3 5" id="KW-0012">Acyltransferase</keyword>
<dbReference type="HAMAP" id="MF_00013">
    <property type="entry name" value="LipB"/>
    <property type="match status" value="1"/>
</dbReference>
<dbReference type="PANTHER" id="PTHR10993:SF7">
    <property type="entry name" value="LIPOYLTRANSFERASE 2, MITOCHONDRIAL-RELATED"/>
    <property type="match status" value="1"/>
</dbReference>
<feature type="site" description="Lowers pKa of active site Cys" evidence="5">
    <location>
        <position position="196"/>
    </location>
</feature>
<dbReference type="UniPathway" id="UPA00538">
    <property type="reaction ID" value="UER00592"/>
</dbReference>
<evidence type="ECO:0000256" key="5">
    <source>
        <dbReference type="HAMAP-Rule" id="MF_00013"/>
    </source>
</evidence>
<dbReference type="GO" id="GO:0005737">
    <property type="term" value="C:cytoplasm"/>
    <property type="evidence" value="ECO:0007669"/>
    <property type="project" value="UniProtKB-SubCell"/>
</dbReference>
<dbReference type="OrthoDB" id="9787061at2"/>
<reference evidence="7 8" key="1">
    <citation type="submission" date="2016-10" db="EMBL/GenBank/DDBJ databases">
        <title>The Draft Genome Sequence of the Potato Rhizosphere Bacteria Ochrobactrum sp. IPA7.2.</title>
        <authorList>
            <person name="Gogoleva N.E."/>
            <person name="Khlopko Y.A."/>
            <person name="Burygin G.L."/>
            <person name="Plotnikov A.O."/>
        </authorList>
    </citation>
    <scope>NUCLEOTIDE SEQUENCE [LARGE SCALE GENOMIC DNA]</scope>
    <source>
        <strain evidence="7 8">IPA7.2</strain>
    </source>
</reference>
<dbReference type="EMBL" id="MOEC01000042">
    <property type="protein sequence ID" value="OIS90728.1"/>
    <property type="molecule type" value="Genomic_DNA"/>
</dbReference>
<dbReference type="InterPro" id="IPR004143">
    <property type="entry name" value="BPL_LPL_catalytic"/>
</dbReference>
<dbReference type="GO" id="GO:0016874">
    <property type="term" value="F:ligase activity"/>
    <property type="evidence" value="ECO:0007669"/>
    <property type="project" value="UniProtKB-KW"/>
</dbReference>
<sequence>MPSGGCTAKPPYAAIMTNNSAFPIFETDSQKPRERDALEAHFQPVAADAAPVDWVVAVGLTDYEEALAFMEARVQAIRDGTANELVWLVEHPSLYTAGTSANADDLLTPNSLPVFNTGRGGEYTYHGPGQRVAYVMLDLKRRREDVRAFVTALEQWIIESLAEFNVKGERREDRVGVWVTRPEKPRLANGGMCEDKIAAIGIRLRRWVSFHGIAINVEPDLSHYSGIVPCGISEHGVTSLVDLGLPVTMGDMDVALGRAFETVFGARQLK</sequence>
<dbReference type="GO" id="GO:0009249">
    <property type="term" value="P:protein lipoylation"/>
    <property type="evidence" value="ECO:0007669"/>
    <property type="project" value="InterPro"/>
</dbReference>
<dbReference type="NCBIfam" id="NF010921">
    <property type="entry name" value="PRK14341.1"/>
    <property type="match status" value="1"/>
</dbReference>
<dbReference type="PROSITE" id="PS01313">
    <property type="entry name" value="LIPB"/>
    <property type="match status" value="1"/>
</dbReference>
<feature type="binding site" evidence="5">
    <location>
        <begin position="212"/>
        <end position="214"/>
    </location>
    <ligand>
        <name>substrate</name>
    </ligand>
</feature>
<feature type="binding site" evidence="5">
    <location>
        <begin position="119"/>
        <end position="126"/>
    </location>
    <ligand>
        <name>substrate</name>
    </ligand>
</feature>
<proteinExistence type="inferred from homology"/>
<feature type="binding site" evidence="5">
    <location>
        <begin position="199"/>
        <end position="201"/>
    </location>
    <ligand>
        <name>substrate</name>
    </ligand>
</feature>
<dbReference type="InterPro" id="IPR045864">
    <property type="entry name" value="aa-tRNA-synth_II/BPL/LPL"/>
</dbReference>
<dbReference type="Gene3D" id="3.30.930.10">
    <property type="entry name" value="Bira Bifunctional Protein, Domain 2"/>
    <property type="match status" value="1"/>
</dbReference>
<evidence type="ECO:0000313" key="7">
    <source>
        <dbReference type="EMBL" id="OIS90728.1"/>
    </source>
</evidence>